<dbReference type="AlphaFoldDB" id="A0AA88EYX6"/>
<reference evidence="1 2" key="1">
    <citation type="submission" date="2018-08" db="EMBL/GenBank/DDBJ databases">
        <title>Crown Gall in kiwifruit.</title>
        <authorList>
            <person name="Visnovsky S.B."/>
            <person name="Pitman A.R."/>
        </authorList>
    </citation>
    <scope>NUCLEOTIDE SEQUENCE [LARGE SCALE GENOMIC DNA]</scope>
    <source>
        <strain evidence="1 2">SBV_302_78_2</strain>
    </source>
</reference>
<sequence>MAIISIEDIKAHLNIVGADDDALLSNKVAAAEAWIAKFIGHELDDAEAYPAGTPEPLKEAVRQLVGHLYENREASLVGVSAEVLPFGVFELVAPYREYVF</sequence>
<comment type="caution">
    <text evidence="1">The sequence shown here is derived from an EMBL/GenBank/DDBJ whole genome shotgun (WGS) entry which is preliminary data.</text>
</comment>
<accession>A0AA88EYX6</accession>
<dbReference type="Pfam" id="PF05135">
    <property type="entry name" value="Phage_connect_1"/>
    <property type="match status" value="1"/>
</dbReference>
<dbReference type="NCBIfam" id="TIGR01560">
    <property type="entry name" value="put_DNA_pack"/>
    <property type="match status" value="1"/>
</dbReference>
<gene>
    <name evidence="1" type="ORF">DXM27_16535</name>
</gene>
<name>A0AA88EYX6_RHIRH</name>
<dbReference type="InterPro" id="IPR021146">
    <property type="entry name" value="Phage_gp6-like_head-tail"/>
</dbReference>
<protein>
    <submittedName>
        <fullName evidence="1">Phage gp6-like head-tail connector protein</fullName>
    </submittedName>
</protein>
<dbReference type="Proteomes" id="UP000473658">
    <property type="component" value="Unassembled WGS sequence"/>
</dbReference>
<dbReference type="CDD" id="cd08054">
    <property type="entry name" value="gp6"/>
    <property type="match status" value="1"/>
</dbReference>
<proteinExistence type="predicted"/>
<evidence type="ECO:0000313" key="1">
    <source>
        <dbReference type="EMBL" id="KAA3500810.1"/>
    </source>
</evidence>
<organism evidence="1 2">
    <name type="scientific">Rhizobium rhizogenes</name>
    <name type="common">Agrobacterium rhizogenes</name>
    <dbReference type="NCBI Taxonomy" id="359"/>
    <lineage>
        <taxon>Bacteria</taxon>
        <taxon>Pseudomonadati</taxon>
        <taxon>Pseudomonadota</taxon>
        <taxon>Alphaproteobacteria</taxon>
        <taxon>Hyphomicrobiales</taxon>
        <taxon>Rhizobiaceae</taxon>
        <taxon>Rhizobium/Agrobacterium group</taxon>
        <taxon>Rhizobium</taxon>
    </lineage>
</organism>
<dbReference type="Gene3D" id="1.10.3230.30">
    <property type="entry name" value="Phage gp6-like head-tail connector protein"/>
    <property type="match status" value="1"/>
</dbReference>
<dbReference type="InterPro" id="IPR006450">
    <property type="entry name" value="Phage_HK97_gp6-like"/>
</dbReference>
<dbReference type="EMBL" id="QRFF01000004">
    <property type="protein sequence ID" value="KAA3500810.1"/>
    <property type="molecule type" value="Genomic_DNA"/>
</dbReference>
<evidence type="ECO:0000313" key="2">
    <source>
        <dbReference type="Proteomes" id="UP000473658"/>
    </source>
</evidence>
<dbReference type="RefSeq" id="WP_149900112.1">
    <property type="nucleotide sequence ID" value="NZ_QRFF01000004.1"/>
</dbReference>